<evidence type="ECO:0000313" key="2">
    <source>
        <dbReference type="EMBL" id="KAF7156274.1"/>
    </source>
</evidence>
<reference evidence="2" key="1">
    <citation type="submission" date="2020-06" db="EMBL/GenBank/DDBJ databases">
        <title>Draft genome sequences of strains closely related to Aspergillus parafelis and Aspergillus hiratsukae.</title>
        <authorList>
            <person name="Dos Santos R.A.C."/>
            <person name="Rivero-Menendez O."/>
            <person name="Steenwyk J.L."/>
            <person name="Mead M.E."/>
            <person name="Goldman G.H."/>
            <person name="Alastruey-Izquierdo A."/>
            <person name="Rokas A."/>
        </authorList>
    </citation>
    <scope>NUCLEOTIDE SEQUENCE</scope>
    <source>
        <strain evidence="2">CNM-CM5623</strain>
    </source>
</reference>
<dbReference type="AlphaFoldDB" id="A0A8H6PLN9"/>
<evidence type="ECO:0000259" key="1">
    <source>
        <dbReference type="Pfam" id="PF03992"/>
    </source>
</evidence>
<dbReference type="InterPro" id="IPR007138">
    <property type="entry name" value="ABM_dom"/>
</dbReference>
<feature type="domain" description="ABM" evidence="1">
    <location>
        <begin position="122"/>
        <end position="195"/>
    </location>
</feature>
<dbReference type="InterPro" id="IPR011008">
    <property type="entry name" value="Dimeric_a/b-barrel"/>
</dbReference>
<sequence>MQTSAKIHPVLDCPGWILRMSPNQYKGPCVLFNAMTRKLPSLSDTHIDTGDIAEAPEAANSVNIASELQDSENYHQLNKTKKPKTQSLCFLVISESRKTATFGNIDPENSFLSQLEKKAGPIVLMDTVIVPNGQHDAVFAVWEKDGHLMKSQPGFLHAQLHKGIDNNNLILNTATWESVEALRNAYQQETFQKTLEEYPKVTLYTSTLCRRLPLATSALPKYVTKFQLRDIECLL</sequence>
<dbReference type="Pfam" id="PF03992">
    <property type="entry name" value="ABM"/>
    <property type="match status" value="1"/>
</dbReference>
<name>A0A8H6PLN9_9EURO</name>
<dbReference type="SUPFAM" id="SSF54909">
    <property type="entry name" value="Dimeric alpha+beta barrel"/>
    <property type="match status" value="1"/>
</dbReference>
<gene>
    <name evidence="2" type="ORF">CNMCM5623_009667</name>
</gene>
<organism evidence="2 3">
    <name type="scientific">Aspergillus felis</name>
    <dbReference type="NCBI Taxonomy" id="1287682"/>
    <lineage>
        <taxon>Eukaryota</taxon>
        <taxon>Fungi</taxon>
        <taxon>Dikarya</taxon>
        <taxon>Ascomycota</taxon>
        <taxon>Pezizomycotina</taxon>
        <taxon>Eurotiomycetes</taxon>
        <taxon>Eurotiomycetidae</taxon>
        <taxon>Eurotiales</taxon>
        <taxon>Aspergillaceae</taxon>
        <taxon>Aspergillus</taxon>
        <taxon>Aspergillus subgen. Fumigati</taxon>
    </lineage>
</organism>
<protein>
    <recommendedName>
        <fullName evidence="1">ABM domain-containing protein</fullName>
    </recommendedName>
</protein>
<dbReference type="EMBL" id="JACBAE010001398">
    <property type="protein sequence ID" value="KAF7156274.1"/>
    <property type="molecule type" value="Genomic_DNA"/>
</dbReference>
<dbReference type="OrthoDB" id="4268580at2759"/>
<proteinExistence type="predicted"/>
<dbReference type="Proteomes" id="UP000654922">
    <property type="component" value="Unassembled WGS sequence"/>
</dbReference>
<dbReference type="Gene3D" id="3.30.70.100">
    <property type="match status" value="1"/>
</dbReference>
<evidence type="ECO:0000313" key="3">
    <source>
        <dbReference type="Proteomes" id="UP000654922"/>
    </source>
</evidence>
<comment type="caution">
    <text evidence="2">The sequence shown here is derived from an EMBL/GenBank/DDBJ whole genome shotgun (WGS) entry which is preliminary data.</text>
</comment>
<accession>A0A8H6PLN9</accession>